<dbReference type="GO" id="GO:0006508">
    <property type="term" value="P:proteolysis"/>
    <property type="evidence" value="ECO:0007669"/>
    <property type="project" value="UniProtKB-KW"/>
</dbReference>
<dbReference type="GO" id="GO:0016020">
    <property type="term" value="C:membrane"/>
    <property type="evidence" value="ECO:0007669"/>
    <property type="project" value="UniProtKB-SubCell"/>
</dbReference>
<keyword evidence="5 7" id="KW-1133">Transmembrane helix</keyword>
<dbReference type="RefSeq" id="WP_115809962.1">
    <property type="nucleotide sequence ID" value="NZ_QUNI01000001.1"/>
</dbReference>
<dbReference type="GO" id="GO:0004252">
    <property type="term" value="F:serine-type endopeptidase activity"/>
    <property type="evidence" value="ECO:0007669"/>
    <property type="project" value="InterPro"/>
</dbReference>
<dbReference type="AlphaFoldDB" id="A0A3E0EV07"/>
<keyword evidence="3 7" id="KW-0812">Transmembrane</keyword>
<evidence type="ECO:0000313" key="9">
    <source>
        <dbReference type="EMBL" id="REH01998.1"/>
    </source>
</evidence>
<evidence type="ECO:0000256" key="2">
    <source>
        <dbReference type="ARBA" id="ARBA00009045"/>
    </source>
</evidence>
<sequence>MAFGFPSSYSQYQSLNKITKLHYFFIAVETIKKLNWKLIEINETELIAESQNNSNTWNEQIHIDLKSEDALITSISNGNQIYDHGRNKKNVDFFLDLFYDVKKEKSVADESENYFQECITSEKKAVQLNTLEEKKIISFYSFFSIFIPAKDYIITPILININILYFLIMCFSGVNPFYPEINDIIDWGGNYGPLTIENNWWRIISACFVHIGILHLLMNCFALGYAGLLLEPYLKKWGFLTTYLLAGVIASLSSLYWNNDLVSAGASGAIFGMYGILLPLLLFKIIDKKINTNLLSSLVLFIVINIMGSFKEGIDGAAHIGGLSFGIIGGLTLVVLSEKRKIALAAVTTFAILLSAIFITVCKDKKIYIYQIAEYETGMKDFTEMEKLALESYRDYSDSKEHILYMIKERGIYYWEENIVLLKNLERLSLPETLHDQNKNLIEYCNLRIKSYNLSYKKINENNNDYDNDIDDINSQIEKLIILIKNNSEKQSQ</sequence>
<feature type="transmembrane region" description="Helical" evidence="7">
    <location>
        <begin position="316"/>
        <end position="336"/>
    </location>
</feature>
<gene>
    <name evidence="9" type="ORF">C8P67_101486</name>
</gene>
<feature type="transmembrane region" description="Helical" evidence="7">
    <location>
        <begin position="290"/>
        <end position="310"/>
    </location>
</feature>
<dbReference type="SUPFAM" id="SSF144091">
    <property type="entry name" value="Rhomboid-like"/>
    <property type="match status" value="1"/>
</dbReference>
<evidence type="ECO:0000256" key="3">
    <source>
        <dbReference type="ARBA" id="ARBA00022692"/>
    </source>
</evidence>
<protein>
    <submittedName>
        <fullName evidence="9">Rhomboid protease GluP</fullName>
    </submittedName>
</protein>
<keyword evidence="9" id="KW-0645">Protease</keyword>
<feature type="domain" description="Peptidase S54 rhomboid" evidence="8">
    <location>
        <begin position="198"/>
        <end position="333"/>
    </location>
</feature>
<comment type="caution">
    <text evidence="9">The sequence shown here is derived from an EMBL/GenBank/DDBJ whole genome shotgun (WGS) entry which is preliminary data.</text>
</comment>
<keyword evidence="4" id="KW-0378">Hydrolase</keyword>
<evidence type="ECO:0000256" key="6">
    <source>
        <dbReference type="ARBA" id="ARBA00023136"/>
    </source>
</evidence>
<reference evidence="9 10" key="1">
    <citation type="submission" date="2018-08" db="EMBL/GenBank/DDBJ databases">
        <title>Genomic Encyclopedia of Archaeal and Bacterial Type Strains, Phase II (KMG-II): from individual species to whole genera.</title>
        <authorList>
            <person name="Goeker M."/>
        </authorList>
    </citation>
    <scope>NUCLEOTIDE SEQUENCE [LARGE SCALE GENOMIC DNA]</scope>
    <source>
        <strain evidence="9 10">DSM 100880</strain>
    </source>
</reference>
<evidence type="ECO:0000256" key="7">
    <source>
        <dbReference type="SAM" id="Phobius"/>
    </source>
</evidence>
<evidence type="ECO:0000259" key="8">
    <source>
        <dbReference type="Pfam" id="PF01694"/>
    </source>
</evidence>
<dbReference type="PANTHER" id="PTHR43731">
    <property type="entry name" value="RHOMBOID PROTEASE"/>
    <property type="match status" value="1"/>
</dbReference>
<keyword evidence="6 7" id="KW-0472">Membrane</keyword>
<feature type="transmembrane region" description="Helical" evidence="7">
    <location>
        <begin position="152"/>
        <end position="174"/>
    </location>
</feature>
<dbReference type="Proteomes" id="UP000257136">
    <property type="component" value="Unassembled WGS sequence"/>
</dbReference>
<feature type="transmembrane region" description="Helical" evidence="7">
    <location>
        <begin position="200"/>
        <end position="225"/>
    </location>
</feature>
<feature type="transmembrane region" description="Helical" evidence="7">
    <location>
        <begin position="343"/>
        <end position="361"/>
    </location>
</feature>
<dbReference type="InterPro" id="IPR035952">
    <property type="entry name" value="Rhomboid-like_sf"/>
</dbReference>
<name>A0A3E0EV07_9FLAO</name>
<dbReference type="InterPro" id="IPR022764">
    <property type="entry name" value="Peptidase_S54_rhomboid_dom"/>
</dbReference>
<evidence type="ECO:0000313" key="10">
    <source>
        <dbReference type="Proteomes" id="UP000257136"/>
    </source>
</evidence>
<feature type="transmembrane region" description="Helical" evidence="7">
    <location>
        <begin position="263"/>
        <end position="283"/>
    </location>
</feature>
<proteinExistence type="inferred from homology"/>
<evidence type="ECO:0000256" key="5">
    <source>
        <dbReference type="ARBA" id="ARBA00022989"/>
    </source>
</evidence>
<evidence type="ECO:0000256" key="4">
    <source>
        <dbReference type="ARBA" id="ARBA00022801"/>
    </source>
</evidence>
<dbReference type="Gene3D" id="1.20.1540.10">
    <property type="entry name" value="Rhomboid-like"/>
    <property type="match status" value="1"/>
</dbReference>
<dbReference type="PANTHER" id="PTHR43731:SF14">
    <property type="entry name" value="PRESENILIN-ASSOCIATED RHOMBOID-LIKE PROTEIN, MITOCHONDRIAL"/>
    <property type="match status" value="1"/>
</dbReference>
<dbReference type="Pfam" id="PF01694">
    <property type="entry name" value="Rhomboid"/>
    <property type="match status" value="1"/>
</dbReference>
<dbReference type="OrthoDB" id="9778341at2"/>
<accession>A0A3E0EV07</accession>
<dbReference type="EMBL" id="QUNI01000001">
    <property type="protein sequence ID" value="REH01998.1"/>
    <property type="molecule type" value="Genomic_DNA"/>
</dbReference>
<organism evidence="9 10">
    <name type="scientific">Flavobacterium aquicola</name>
    <dbReference type="NCBI Taxonomy" id="1682742"/>
    <lineage>
        <taxon>Bacteria</taxon>
        <taxon>Pseudomonadati</taxon>
        <taxon>Bacteroidota</taxon>
        <taxon>Flavobacteriia</taxon>
        <taxon>Flavobacteriales</taxon>
        <taxon>Flavobacteriaceae</taxon>
        <taxon>Flavobacterium</taxon>
    </lineage>
</organism>
<dbReference type="InterPro" id="IPR050925">
    <property type="entry name" value="Rhomboid_protease_S54"/>
</dbReference>
<keyword evidence="10" id="KW-1185">Reference proteome</keyword>
<comment type="subcellular location">
    <subcellularLocation>
        <location evidence="1">Membrane</location>
        <topology evidence="1">Multi-pass membrane protein</topology>
    </subcellularLocation>
</comment>
<evidence type="ECO:0000256" key="1">
    <source>
        <dbReference type="ARBA" id="ARBA00004141"/>
    </source>
</evidence>
<comment type="similarity">
    <text evidence="2">Belongs to the peptidase S54 family.</text>
</comment>